<dbReference type="AlphaFoldDB" id="D2QM38"/>
<evidence type="ECO:0000313" key="1">
    <source>
        <dbReference type="EMBL" id="ADB37394.1"/>
    </source>
</evidence>
<dbReference type="EMBL" id="CP001769">
    <property type="protein sequence ID" value="ADB37394.1"/>
    <property type="molecule type" value="Genomic_DNA"/>
</dbReference>
<dbReference type="KEGG" id="sli:Slin_1344"/>
<evidence type="ECO:0008006" key="3">
    <source>
        <dbReference type="Google" id="ProtNLM"/>
    </source>
</evidence>
<accession>D2QM38</accession>
<dbReference type="HOGENOM" id="CLU_050037_0_0_10"/>
<name>D2QM38_SPILD</name>
<evidence type="ECO:0000313" key="2">
    <source>
        <dbReference type="Proteomes" id="UP000002028"/>
    </source>
</evidence>
<dbReference type="Proteomes" id="UP000002028">
    <property type="component" value="Chromosome"/>
</dbReference>
<organism evidence="1 2">
    <name type="scientific">Spirosoma linguale (strain ATCC 33905 / DSM 74 / LMG 10896 / Claus 1)</name>
    <dbReference type="NCBI Taxonomy" id="504472"/>
    <lineage>
        <taxon>Bacteria</taxon>
        <taxon>Pseudomonadati</taxon>
        <taxon>Bacteroidota</taxon>
        <taxon>Cytophagia</taxon>
        <taxon>Cytophagales</taxon>
        <taxon>Cytophagaceae</taxon>
        <taxon>Spirosoma</taxon>
    </lineage>
</organism>
<keyword evidence="2" id="KW-1185">Reference proteome</keyword>
<reference evidence="1 2" key="1">
    <citation type="journal article" date="2010" name="Stand. Genomic Sci.">
        <title>Complete genome sequence of Spirosoma linguale type strain (1).</title>
        <authorList>
            <person name="Lail K."/>
            <person name="Sikorski J."/>
            <person name="Saunders E."/>
            <person name="Lapidus A."/>
            <person name="Glavina Del Rio T."/>
            <person name="Copeland A."/>
            <person name="Tice H."/>
            <person name="Cheng J.-F."/>
            <person name="Lucas S."/>
            <person name="Nolan M."/>
            <person name="Bruce D."/>
            <person name="Goodwin L."/>
            <person name="Pitluck S."/>
            <person name="Ivanova N."/>
            <person name="Mavromatis K."/>
            <person name="Ovchinnikova G."/>
            <person name="Pati A."/>
            <person name="Chen A."/>
            <person name="Palaniappan K."/>
            <person name="Land M."/>
            <person name="Hauser L."/>
            <person name="Chang Y.-J."/>
            <person name="Jeffries C.D."/>
            <person name="Chain P."/>
            <person name="Brettin T."/>
            <person name="Detter J.C."/>
            <person name="Schuetze A."/>
            <person name="Rohde M."/>
            <person name="Tindall B.J."/>
            <person name="Goeker M."/>
            <person name="Bristow J."/>
            <person name="Eisen J.A."/>
            <person name="Markowitz V."/>
            <person name="Hugenholtz P."/>
            <person name="Kyrpides N.C."/>
            <person name="Klenk H.-P."/>
            <person name="Chen F."/>
        </authorList>
    </citation>
    <scope>NUCLEOTIDE SEQUENCE [LARGE SCALE GENOMIC DNA]</scope>
    <source>
        <strain evidence="2">ATCC 33905 / DSM 74 / LMG 10896 / Claus 1</strain>
    </source>
</reference>
<proteinExistence type="predicted"/>
<dbReference type="RefSeq" id="WP_012925945.1">
    <property type="nucleotide sequence ID" value="NC_013730.1"/>
</dbReference>
<gene>
    <name evidence="1" type="ordered locus">Slin_1344</name>
</gene>
<protein>
    <recommendedName>
        <fullName evidence="3">Acyl-CoA reductase</fullName>
    </recommendedName>
</protein>
<sequence>MLLSERLHTFVALGDFLRSANAQPELTEIIQQAYYKNNWFTPENSQNALSAIANEFLTADKLSDWVNQYDIKLDEDPTQQARTVGVVMAGNIPAVGFHDMLCVLISGHKLLAKLSSQDFVLIHYLIQKLKEINPRFSDLIEEADRLNAAEAYIATGSNNTARYFEYYFAKKPNIIRKNRTSVGLLMGEENEDEFLKLGHDISDYYGLGCRNVSTILVPEGPNGEPYDFTPMLRTLEPQVSIYLNNHKYQNNYDYNKSIYLINAVPHLDNGYLLLTENDALVSPISVVYFQTYKTQADATAWLDNHAEQIQVVASAQGWYPRSVAFGQTQRPGLGDYADGVDTMEFLKELEVRSEK</sequence>
<dbReference type="eggNOG" id="COG1012">
    <property type="taxonomic scope" value="Bacteria"/>
</dbReference>
<dbReference type="STRING" id="504472.Slin_1344"/>